<dbReference type="EMBL" id="QGGL01000018">
    <property type="protein sequence ID" value="PWK07022.1"/>
    <property type="molecule type" value="Genomic_DNA"/>
</dbReference>
<gene>
    <name evidence="3" type="ORF">C7459_11894</name>
</gene>
<dbReference type="SMART" id="SM00108">
    <property type="entry name" value="B_lectin"/>
    <property type="match status" value="1"/>
</dbReference>
<dbReference type="Gene3D" id="2.90.10.10">
    <property type="entry name" value="Bulb-type lectin domain"/>
    <property type="match status" value="2"/>
</dbReference>
<name>A0A316D5M9_9BACL</name>
<dbReference type="InterPro" id="IPR001480">
    <property type="entry name" value="Bulb-type_lectin_dom"/>
</dbReference>
<dbReference type="RefSeq" id="WP_211320421.1">
    <property type="nucleotide sequence ID" value="NZ_QGGL01000018.1"/>
</dbReference>
<protein>
    <recommendedName>
        <fullName evidence="2">Bulb-type lectin domain-containing protein</fullName>
    </recommendedName>
</protein>
<evidence type="ECO:0000259" key="2">
    <source>
        <dbReference type="PROSITE" id="PS50927"/>
    </source>
</evidence>
<dbReference type="SUPFAM" id="SSF51110">
    <property type="entry name" value="alpha-D-mannose-specific plant lectins"/>
    <property type="match status" value="1"/>
</dbReference>
<sequence>MKKTIFTLLAVSVLSLSVSSAAFASNTLTAGQSLAKGQGLYSNDGRFAFLMQTDENLVLYNAGTSLWSSSTNGMKAYYYDSFLGRETIRHPEKVMLYTNGALKVTDLPGQSVFWQADTQSWIANNYRIPMIFPTYGDKLIMQDDGNVVLYDTHSNSNWMPVWATNTGGR</sequence>
<feature type="domain" description="Bulb-type lectin" evidence="2">
    <location>
        <begin position="25"/>
        <end position="169"/>
    </location>
</feature>
<comment type="caution">
    <text evidence="3">The sequence shown here is derived from an EMBL/GenBank/DDBJ whole genome shotgun (WGS) entry which is preliminary data.</text>
</comment>
<dbReference type="InterPro" id="IPR036426">
    <property type="entry name" value="Bulb-type_lectin_dom_sf"/>
</dbReference>
<feature type="signal peptide" evidence="1">
    <location>
        <begin position="1"/>
        <end position="24"/>
    </location>
</feature>
<reference evidence="3 4" key="1">
    <citation type="submission" date="2018-05" db="EMBL/GenBank/DDBJ databases">
        <title>Genomic Encyclopedia of Type Strains, Phase IV (KMG-IV): sequencing the most valuable type-strain genomes for metagenomic binning, comparative biology and taxonomic classification.</title>
        <authorList>
            <person name="Goeker M."/>
        </authorList>
    </citation>
    <scope>NUCLEOTIDE SEQUENCE [LARGE SCALE GENOMIC DNA]</scope>
    <source>
        <strain evidence="3 4">DSM 18773</strain>
    </source>
</reference>
<dbReference type="Proteomes" id="UP000245634">
    <property type="component" value="Unassembled WGS sequence"/>
</dbReference>
<evidence type="ECO:0000256" key="1">
    <source>
        <dbReference type="SAM" id="SignalP"/>
    </source>
</evidence>
<keyword evidence="4" id="KW-1185">Reference proteome</keyword>
<dbReference type="AlphaFoldDB" id="A0A316D5M9"/>
<feature type="chain" id="PRO_5016311666" description="Bulb-type lectin domain-containing protein" evidence="1">
    <location>
        <begin position="25"/>
        <end position="169"/>
    </location>
</feature>
<proteinExistence type="predicted"/>
<evidence type="ECO:0000313" key="4">
    <source>
        <dbReference type="Proteomes" id="UP000245634"/>
    </source>
</evidence>
<evidence type="ECO:0000313" key="3">
    <source>
        <dbReference type="EMBL" id="PWK07022.1"/>
    </source>
</evidence>
<accession>A0A316D5M9</accession>
<organism evidence="3 4">
    <name type="scientific">Tumebacillus permanentifrigoris</name>
    <dbReference type="NCBI Taxonomy" id="378543"/>
    <lineage>
        <taxon>Bacteria</taxon>
        <taxon>Bacillati</taxon>
        <taxon>Bacillota</taxon>
        <taxon>Bacilli</taxon>
        <taxon>Bacillales</taxon>
        <taxon>Alicyclobacillaceae</taxon>
        <taxon>Tumebacillus</taxon>
    </lineage>
</organism>
<keyword evidence="1" id="KW-0732">Signal</keyword>
<dbReference type="PROSITE" id="PS50927">
    <property type="entry name" value="BULB_LECTIN"/>
    <property type="match status" value="1"/>
</dbReference>